<protein>
    <submittedName>
        <fullName evidence="2">Uncharacterized protein</fullName>
    </submittedName>
</protein>
<keyword evidence="3" id="KW-1185">Reference proteome</keyword>
<gene>
    <name evidence="2" type="ORF">TMPK1_07510</name>
</gene>
<reference evidence="2" key="1">
    <citation type="submission" date="2021-02" db="EMBL/GenBank/DDBJ databases">
        <title>Genome sequence of Rhodospirillales sp. strain TMPK1 isolated from soil.</title>
        <authorList>
            <person name="Nakai R."/>
            <person name="Kusada H."/>
            <person name="Tamaki H."/>
        </authorList>
    </citation>
    <scope>NUCLEOTIDE SEQUENCE</scope>
    <source>
        <strain evidence="2">TMPK1</strain>
    </source>
</reference>
<name>A0A8S8X7P9_9PROT</name>
<proteinExistence type="predicted"/>
<evidence type="ECO:0000313" key="3">
    <source>
        <dbReference type="Proteomes" id="UP000681075"/>
    </source>
</evidence>
<dbReference type="AlphaFoldDB" id="A0A8S8X7P9"/>
<evidence type="ECO:0000256" key="1">
    <source>
        <dbReference type="SAM" id="MobiDB-lite"/>
    </source>
</evidence>
<organism evidence="2 3">
    <name type="scientific">Roseiterribacter gracilis</name>
    <dbReference type="NCBI Taxonomy" id="2812848"/>
    <lineage>
        <taxon>Bacteria</taxon>
        <taxon>Pseudomonadati</taxon>
        <taxon>Pseudomonadota</taxon>
        <taxon>Alphaproteobacteria</taxon>
        <taxon>Rhodospirillales</taxon>
        <taxon>Roseiterribacteraceae</taxon>
        <taxon>Roseiterribacter</taxon>
    </lineage>
</organism>
<dbReference type="Proteomes" id="UP000681075">
    <property type="component" value="Unassembled WGS sequence"/>
</dbReference>
<evidence type="ECO:0000313" key="2">
    <source>
        <dbReference type="EMBL" id="GIL38514.1"/>
    </source>
</evidence>
<sequence>MQDEDTGPYRLTLEGDGLRLERALDRDEAHRVLAMVLGWEPSVPAPLAGSSGKPLQSAREALDASGASSNPEKILAFAVHLERDENKPHFTRLDIKRCFSTAREPPPHNLNRDFVTAVSYGWIHEEANGRAYATSTGRGAIDSRFATVARRSRLASDS</sequence>
<dbReference type="EMBL" id="BOPV01000001">
    <property type="protein sequence ID" value="GIL38514.1"/>
    <property type="molecule type" value="Genomic_DNA"/>
</dbReference>
<feature type="region of interest" description="Disordered" evidence="1">
    <location>
        <begin position="46"/>
        <end position="69"/>
    </location>
</feature>
<comment type="caution">
    <text evidence="2">The sequence shown here is derived from an EMBL/GenBank/DDBJ whole genome shotgun (WGS) entry which is preliminary data.</text>
</comment>
<accession>A0A8S8X7P9</accession>